<evidence type="ECO:0000313" key="2">
    <source>
        <dbReference type="Proteomes" id="UP000265962"/>
    </source>
</evidence>
<gene>
    <name evidence="1" type="ORF">PROPJV5_2190</name>
</gene>
<dbReference type="OrthoDB" id="7062584at2"/>
<dbReference type="Gene3D" id="2.30.110.10">
    <property type="entry name" value="Electron Transport, Fmn-binding Protein, Chain A"/>
    <property type="match status" value="1"/>
</dbReference>
<dbReference type="SUPFAM" id="SSF50475">
    <property type="entry name" value="FMN-binding split barrel"/>
    <property type="match status" value="1"/>
</dbReference>
<accession>A0A375I3G1</accession>
<dbReference type="Pfam" id="PF12900">
    <property type="entry name" value="Pyridox_ox_2"/>
    <property type="match status" value="1"/>
</dbReference>
<proteinExistence type="predicted"/>
<sequence length="141" mass="15408">MADTETTSPISEIPEESAWGYLASVDVGRIAVASEGIPEIYPVNFCLDGESVVFRSAPGSKLEKLALNSHVAFEADAWTDDGGWSVLLRGTAMLIEDADELARLAKAPLRPWVPTLKNNWVRIVPSQLTARHFEFGPEPTQ</sequence>
<keyword evidence="1" id="KW-0560">Oxidoreductase</keyword>
<keyword evidence="2" id="KW-1185">Reference proteome</keyword>
<evidence type="ECO:0000313" key="1">
    <source>
        <dbReference type="EMBL" id="SPF69229.1"/>
    </source>
</evidence>
<dbReference type="RefSeq" id="WP_119716326.1">
    <property type="nucleotide sequence ID" value="NZ_OMOH01000010.1"/>
</dbReference>
<dbReference type="InterPro" id="IPR012349">
    <property type="entry name" value="Split_barrel_FMN-bd"/>
</dbReference>
<dbReference type="InterPro" id="IPR024747">
    <property type="entry name" value="Pyridox_Oxase-rel"/>
</dbReference>
<dbReference type="GO" id="GO:0016491">
    <property type="term" value="F:oxidoreductase activity"/>
    <property type="evidence" value="ECO:0007669"/>
    <property type="project" value="UniProtKB-KW"/>
</dbReference>
<dbReference type="Proteomes" id="UP000265962">
    <property type="component" value="Unassembled WGS sequence"/>
</dbReference>
<dbReference type="EC" id="1.-.-.-" evidence="1"/>
<protein>
    <submittedName>
        <fullName evidence="1">Pyridoxamine 5'-phosphate oxidase</fullName>
        <ecNumber evidence="1">1.-.-.-</ecNumber>
    </submittedName>
</protein>
<reference evidence="2" key="1">
    <citation type="submission" date="2018-02" db="EMBL/GenBank/DDBJ databases">
        <authorList>
            <person name="Hornung B."/>
        </authorList>
    </citation>
    <scope>NUCLEOTIDE SEQUENCE [LARGE SCALE GENOMIC DNA]</scope>
</reference>
<dbReference type="AlphaFoldDB" id="A0A375I3G1"/>
<organism evidence="1 2">
    <name type="scientific">Propionibacterium ruminifibrarum</name>
    <dbReference type="NCBI Taxonomy" id="1962131"/>
    <lineage>
        <taxon>Bacteria</taxon>
        <taxon>Bacillati</taxon>
        <taxon>Actinomycetota</taxon>
        <taxon>Actinomycetes</taxon>
        <taxon>Propionibacteriales</taxon>
        <taxon>Propionibacteriaceae</taxon>
        <taxon>Propionibacterium</taxon>
    </lineage>
</organism>
<dbReference type="EMBL" id="OMOH01000010">
    <property type="protein sequence ID" value="SPF69229.1"/>
    <property type="molecule type" value="Genomic_DNA"/>
</dbReference>
<name>A0A375I3G1_9ACTN</name>